<gene>
    <name evidence="7" type="ORF">J4573_36710</name>
</gene>
<dbReference type="InterPro" id="IPR000873">
    <property type="entry name" value="AMP-dep_synth/lig_dom"/>
</dbReference>
<dbReference type="InterPro" id="IPR045851">
    <property type="entry name" value="AMP-bd_C_sf"/>
</dbReference>
<comment type="caution">
    <text evidence="7">The sequence shown here is derived from an EMBL/GenBank/DDBJ whole genome shotgun (WGS) entry which is preliminary data.</text>
</comment>
<sequence>MTEILSVPAADARERSEIGRYLHWLQEERGLTFEAYGDLWRWSVTDLDGFWSSLWEYFGVRAHTPPTAVLADRSMPGARWFPGATLNYAEHAFGLPGDSDHTAVIAHSQTRPPIELTFGDLRDRVARARAGLVRLGVERGDRVVAYLPNIPETLVAFLATASLGAIWASCAPEFGPRSVVDRFAQLEPKILLTVAGYRYGDRDIDRRDEVQQIRAELPSLEHVVHVPYGEQTVAAAVSWTELLAEPGELEFDPVPFDHPLFVLFSSGTTGKPKAIVHRHGGILLEHMKNSALSWDLGPGDRMLWFSTTAWMLWNALVSALLVGASVVMIDGDPVHPDLRQQWRLAEQTGATLMGVSPGFLMTCRKEGVRPAEEFDLSRLRQLGAAGSPLPAEGFRWVVEQFGDRVLLNVGSGGTDVCSGILQGGPLQPVWAGEISGACLGVAARAYDADGKEIVGELGELVITEPMPSMPVGFWGDDDGSRYRAAYFTDYPGVWRHGDWVRFAPEGHCVVAGRSDATLNRGGVRLGTAEFYGVVEDLPEIDDSLVVHLEDAEGGNGELLLFVVARTELDDALRSKLARSLRGALSPRHVPDVIGAVPAIPRTKTGKKLEVPVKRILLGARPEEVASADALADPDALHAFVAYARGDERGEAR</sequence>
<feature type="domain" description="Acetyl-coenzyme A synthetase N-terminal" evidence="6">
    <location>
        <begin position="36"/>
        <end position="92"/>
    </location>
</feature>
<evidence type="ECO:0000256" key="3">
    <source>
        <dbReference type="ARBA" id="ARBA00022741"/>
    </source>
</evidence>
<dbReference type="Gene3D" id="3.30.300.30">
    <property type="match status" value="1"/>
</dbReference>
<dbReference type="Gene3D" id="3.40.50.12780">
    <property type="entry name" value="N-terminal domain of ligase-like"/>
    <property type="match status" value="1"/>
</dbReference>
<dbReference type="GO" id="GO:0030729">
    <property type="term" value="F:acetoacetate-CoA ligase activity"/>
    <property type="evidence" value="ECO:0007669"/>
    <property type="project" value="UniProtKB-EC"/>
</dbReference>
<dbReference type="PANTHER" id="PTHR42921:SF1">
    <property type="entry name" value="ACETOACETYL-COA SYNTHETASE"/>
    <property type="match status" value="1"/>
</dbReference>
<evidence type="ECO:0000313" key="7">
    <source>
        <dbReference type="EMBL" id="MBO2452682.1"/>
    </source>
</evidence>
<dbReference type="InterPro" id="IPR042099">
    <property type="entry name" value="ANL_N_sf"/>
</dbReference>
<keyword evidence="8" id="KW-1185">Reference proteome</keyword>
<dbReference type="InterPro" id="IPR020845">
    <property type="entry name" value="AMP-binding_CS"/>
</dbReference>
<dbReference type="EMBL" id="JAGEOJ010000017">
    <property type="protein sequence ID" value="MBO2452682.1"/>
    <property type="molecule type" value="Genomic_DNA"/>
</dbReference>
<dbReference type="NCBIfam" id="TIGR01217">
    <property type="entry name" value="ac_ac_CoA_syn"/>
    <property type="match status" value="1"/>
</dbReference>
<evidence type="ECO:0000259" key="5">
    <source>
        <dbReference type="Pfam" id="PF00501"/>
    </source>
</evidence>
<accession>A0A939PGZ2</accession>
<evidence type="ECO:0000256" key="1">
    <source>
        <dbReference type="ARBA" id="ARBA00006432"/>
    </source>
</evidence>
<dbReference type="RefSeq" id="WP_208260708.1">
    <property type="nucleotide sequence ID" value="NZ_JAGEOJ010000017.1"/>
</dbReference>
<feature type="domain" description="AMP-dependent synthetase/ligase" evidence="5">
    <location>
        <begin position="99"/>
        <end position="465"/>
    </location>
</feature>
<dbReference type="PANTHER" id="PTHR42921">
    <property type="entry name" value="ACETOACETYL-COA SYNTHETASE"/>
    <property type="match status" value="1"/>
</dbReference>
<dbReference type="NCBIfam" id="NF002937">
    <property type="entry name" value="PRK03584.1"/>
    <property type="match status" value="1"/>
</dbReference>
<evidence type="ECO:0000256" key="4">
    <source>
        <dbReference type="ARBA" id="ARBA00022840"/>
    </source>
</evidence>
<evidence type="ECO:0000256" key="2">
    <source>
        <dbReference type="ARBA" id="ARBA00022598"/>
    </source>
</evidence>
<dbReference type="Proteomes" id="UP000669179">
    <property type="component" value="Unassembled WGS sequence"/>
</dbReference>
<organism evidence="7 8">
    <name type="scientific">Actinomadura barringtoniae</name>
    <dbReference type="NCBI Taxonomy" id="1427535"/>
    <lineage>
        <taxon>Bacteria</taxon>
        <taxon>Bacillati</taxon>
        <taxon>Actinomycetota</taxon>
        <taxon>Actinomycetes</taxon>
        <taxon>Streptosporangiales</taxon>
        <taxon>Thermomonosporaceae</taxon>
        <taxon>Actinomadura</taxon>
    </lineage>
</organism>
<dbReference type="EC" id="6.2.1.16" evidence="7"/>
<keyword evidence="4" id="KW-0067">ATP-binding</keyword>
<dbReference type="PROSITE" id="PS00455">
    <property type="entry name" value="AMP_BINDING"/>
    <property type="match status" value="1"/>
</dbReference>
<dbReference type="GO" id="GO:0005524">
    <property type="term" value="F:ATP binding"/>
    <property type="evidence" value="ECO:0007669"/>
    <property type="project" value="UniProtKB-KW"/>
</dbReference>
<keyword evidence="2 7" id="KW-0436">Ligase</keyword>
<dbReference type="AlphaFoldDB" id="A0A939PGZ2"/>
<dbReference type="SUPFAM" id="SSF56801">
    <property type="entry name" value="Acetyl-CoA synthetase-like"/>
    <property type="match status" value="1"/>
</dbReference>
<name>A0A939PGZ2_9ACTN</name>
<dbReference type="GO" id="GO:0006629">
    <property type="term" value="P:lipid metabolic process"/>
    <property type="evidence" value="ECO:0007669"/>
    <property type="project" value="InterPro"/>
</dbReference>
<evidence type="ECO:0000259" key="6">
    <source>
        <dbReference type="Pfam" id="PF16177"/>
    </source>
</evidence>
<dbReference type="Pfam" id="PF00501">
    <property type="entry name" value="AMP-binding"/>
    <property type="match status" value="1"/>
</dbReference>
<reference evidence="7" key="1">
    <citation type="submission" date="2021-03" db="EMBL/GenBank/DDBJ databases">
        <authorList>
            <person name="Kanchanasin P."/>
            <person name="Saeng-In P."/>
            <person name="Phongsopitanun W."/>
            <person name="Yuki M."/>
            <person name="Kudo T."/>
            <person name="Ohkuma M."/>
            <person name="Tanasupawat S."/>
        </authorList>
    </citation>
    <scope>NUCLEOTIDE SEQUENCE</scope>
    <source>
        <strain evidence="7">GKU 128</strain>
    </source>
</reference>
<comment type="similarity">
    <text evidence="1">Belongs to the ATP-dependent AMP-binding enzyme family.</text>
</comment>
<evidence type="ECO:0000313" key="8">
    <source>
        <dbReference type="Proteomes" id="UP000669179"/>
    </source>
</evidence>
<dbReference type="InterPro" id="IPR005914">
    <property type="entry name" value="Acac_CoA_synth"/>
</dbReference>
<dbReference type="Pfam" id="PF16177">
    <property type="entry name" value="ACAS_N"/>
    <property type="match status" value="1"/>
</dbReference>
<dbReference type="InterPro" id="IPR032387">
    <property type="entry name" value="ACAS_N"/>
</dbReference>
<proteinExistence type="inferred from homology"/>
<protein>
    <submittedName>
        <fullName evidence="7">Acetoacetate--CoA ligase</fullName>
        <ecNumber evidence="7">6.2.1.16</ecNumber>
    </submittedName>
</protein>
<keyword evidence="3" id="KW-0547">Nucleotide-binding</keyword>